<keyword evidence="2" id="KW-1185">Reference proteome</keyword>
<dbReference type="EMBL" id="BPLQ01008319">
    <property type="protein sequence ID" value="GIY36544.1"/>
    <property type="molecule type" value="Genomic_DNA"/>
</dbReference>
<accession>A0AAV4SRI7</accession>
<organism evidence="1 2">
    <name type="scientific">Caerostris darwini</name>
    <dbReference type="NCBI Taxonomy" id="1538125"/>
    <lineage>
        <taxon>Eukaryota</taxon>
        <taxon>Metazoa</taxon>
        <taxon>Ecdysozoa</taxon>
        <taxon>Arthropoda</taxon>
        <taxon>Chelicerata</taxon>
        <taxon>Arachnida</taxon>
        <taxon>Araneae</taxon>
        <taxon>Araneomorphae</taxon>
        <taxon>Entelegynae</taxon>
        <taxon>Araneoidea</taxon>
        <taxon>Araneidae</taxon>
        <taxon>Caerostris</taxon>
    </lineage>
</organism>
<evidence type="ECO:0008006" key="3">
    <source>
        <dbReference type="Google" id="ProtNLM"/>
    </source>
</evidence>
<proteinExistence type="predicted"/>
<sequence length="120" mass="13786">MKELASLQNAPLGLVFGKGDGVSLCIQNSKKTDALEILAFILHPIAFIPFMEPKYRRIFHRTLDTSWIKNAKSLDNMKRVWLGSQKLNFINPNVIQWEKVYKILSISRPTFGKLRHAYGI</sequence>
<name>A0AAV4SRI7_9ARAC</name>
<evidence type="ECO:0000313" key="1">
    <source>
        <dbReference type="EMBL" id="GIY36544.1"/>
    </source>
</evidence>
<dbReference type="Proteomes" id="UP001054837">
    <property type="component" value="Unassembled WGS sequence"/>
</dbReference>
<reference evidence="1 2" key="1">
    <citation type="submission" date="2021-06" db="EMBL/GenBank/DDBJ databases">
        <title>Caerostris darwini draft genome.</title>
        <authorList>
            <person name="Kono N."/>
            <person name="Arakawa K."/>
        </authorList>
    </citation>
    <scope>NUCLEOTIDE SEQUENCE [LARGE SCALE GENOMIC DNA]</scope>
</reference>
<gene>
    <name evidence="1" type="ORF">CDAR_404511</name>
</gene>
<evidence type="ECO:0000313" key="2">
    <source>
        <dbReference type="Proteomes" id="UP001054837"/>
    </source>
</evidence>
<comment type="caution">
    <text evidence="1">The sequence shown here is derived from an EMBL/GenBank/DDBJ whole genome shotgun (WGS) entry which is preliminary data.</text>
</comment>
<dbReference type="AlphaFoldDB" id="A0AAV4SRI7"/>
<protein>
    <recommendedName>
        <fullName evidence="3">Homing endonuclease LAGLIDADG domain-containing protein</fullName>
    </recommendedName>
</protein>